<accession>A0A329SQ53</accession>
<dbReference type="Proteomes" id="UP000697107">
    <property type="component" value="Unassembled WGS sequence"/>
</dbReference>
<sequence length="114" mass="13060">MQLGGAESALREMVERQHNELATCKSELHQLQRRLQQQTHYDEALDDALRRESVLKDAAAEQQARLKYLENVNASLVAALDSAKKELGSSQKEFSQIIEQREKLDKARCEAERH</sequence>
<dbReference type="EMBL" id="RCML01000011">
    <property type="protein sequence ID" value="KAG2999023.1"/>
    <property type="molecule type" value="Genomic_DNA"/>
</dbReference>
<dbReference type="VEuPathDB" id="FungiDB:PC110_g4695"/>
<dbReference type="OrthoDB" id="10299092at2759"/>
<dbReference type="Proteomes" id="UP000251314">
    <property type="component" value="Unassembled WGS sequence"/>
</dbReference>
<comment type="caution">
    <text evidence="3">The sequence shown here is derived from an EMBL/GenBank/DDBJ whole genome shotgun (WGS) entry which is preliminary data.</text>
</comment>
<reference evidence="3 4" key="1">
    <citation type="submission" date="2018-01" db="EMBL/GenBank/DDBJ databases">
        <title>Draft genome of the strawberry crown rot pathogen Phytophthora cactorum.</title>
        <authorList>
            <person name="Armitage A.D."/>
            <person name="Lysoe E."/>
            <person name="Nellist C.F."/>
            <person name="Harrison R.J."/>
            <person name="Brurberg M.B."/>
        </authorList>
    </citation>
    <scope>NUCLEOTIDE SEQUENCE [LARGE SCALE GENOMIC DNA]</scope>
    <source>
        <strain evidence="3 4">10300</strain>
    </source>
</reference>
<dbReference type="EMBL" id="RCMI01000045">
    <property type="protein sequence ID" value="KAG2939840.1"/>
    <property type="molecule type" value="Genomic_DNA"/>
</dbReference>
<evidence type="ECO:0000313" key="3">
    <source>
        <dbReference type="EMBL" id="RAW39103.1"/>
    </source>
</evidence>
<protein>
    <submittedName>
        <fullName evidence="3">Uncharacterized protein</fullName>
    </submittedName>
</protein>
<reference evidence="1" key="2">
    <citation type="submission" date="2018-10" db="EMBL/GenBank/DDBJ databases">
        <title>Effector identification in a new, highly contiguous assembly of the strawberry crown rot pathogen Phytophthora cactorum.</title>
        <authorList>
            <person name="Armitage A.D."/>
            <person name="Nellist C.F."/>
            <person name="Bates H."/>
            <person name="Vickerstaff R.J."/>
            <person name="Harrison R.J."/>
        </authorList>
    </citation>
    <scope>NUCLEOTIDE SEQUENCE</scope>
    <source>
        <strain evidence="1">4032</strain>
        <strain evidence="2">P415</strain>
    </source>
</reference>
<name>A0A329SQ53_9STRA</name>
<evidence type="ECO:0000313" key="1">
    <source>
        <dbReference type="EMBL" id="KAG2939840.1"/>
    </source>
</evidence>
<organism evidence="3 4">
    <name type="scientific">Phytophthora cactorum</name>
    <dbReference type="NCBI Taxonomy" id="29920"/>
    <lineage>
        <taxon>Eukaryota</taxon>
        <taxon>Sar</taxon>
        <taxon>Stramenopiles</taxon>
        <taxon>Oomycota</taxon>
        <taxon>Peronosporomycetes</taxon>
        <taxon>Peronosporales</taxon>
        <taxon>Peronosporaceae</taxon>
        <taxon>Phytophthora</taxon>
    </lineage>
</organism>
<dbReference type="Proteomes" id="UP000774804">
    <property type="component" value="Unassembled WGS sequence"/>
</dbReference>
<dbReference type="EMBL" id="MJFZ01000074">
    <property type="protein sequence ID" value="RAW39103.1"/>
    <property type="molecule type" value="Genomic_DNA"/>
</dbReference>
<keyword evidence="4" id="KW-1185">Reference proteome</keyword>
<gene>
    <name evidence="3" type="ORF">PC110_g4695</name>
    <name evidence="1" type="ORF">PC115_g2873</name>
    <name evidence="2" type="ORF">PC118_g969</name>
</gene>
<evidence type="ECO:0000313" key="2">
    <source>
        <dbReference type="EMBL" id="KAG2999023.1"/>
    </source>
</evidence>
<evidence type="ECO:0000313" key="4">
    <source>
        <dbReference type="Proteomes" id="UP000251314"/>
    </source>
</evidence>
<proteinExistence type="predicted"/>
<dbReference type="AlphaFoldDB" id="A0A329SQ53"/>